<evidence type="ECO:0000256" key="3">
    <source>
        <dbReference type="ARBA" id="ARBA00022448"/>
    </source>
</evidence>
<name>A0A1R2C7A8_9CILI</name>
<dbReference type="OrthoDB" id="435593at2759"/>
<dbReference type="GO" id="GO:0005737">
    <property type="term" value="C:cytoplasm"/>
    <property type="evidence" value="ECO:0007669"/>
    <property type="project" value="TreeGrafter"/>
</dbReference>
<dbReference type="AlphaFoldDB" id="A0A1R2C7A8"/>
<comment type="subcellular location">
    <subcellularLocation>
        <location evidence="1">Nucleus</location>
    </subcellularLocation>
</comment>
<organism evidence="5 6">
    <name type="scientific">Stentor coeruleus</name>
    <dbReference type="NCBI Taxonomy" id="5963"/>
    <lineage>
        <taxon>Eukaryota</taxon>
        <taxon>Sar</taxon>
        <taxon>Alveolata</taxon>
        <taxon>Ciliophora</taxon>
        <taxon>Postciliodesmatophora</taxon>
        <taxon>Heterotrichea</taxon>
        <taxon>Heterotrichida</taxon>
        <taxon>Stentoridae</taxon>
        <taxon>Stentor</taxon>
    </lineage>
</organism>
<evidence type="ECO:0000256" key="2">
    <source>
        <dbReference type="ARBA" id="ARBA00007991"/>
    </source>
</evidence>
<dbReference type="InterPro" id="IPR058537">
    <property type="entry name" value="TPR_TNPO3_IPO13_4th"/>
</dbReference>
<evidence type="ECO:0000256" key="1">
    <source>
        <dbReference type="ARBA" id="ARBA00004123"/>
    </source>
</evidence>
<gene>
    <name evidence="5" type="ORF">SteCoe_13885</name>
</gene>
<dbReference type="PANTHER" id="PTHR12363">
    <property type="entry name" value="TRANSPORTIN 3 AND IMPORTIN 13"/>
    <property type="match status" value="1"/>
</dbReference>
<dbReference type="InterPro" id="IPR016024">
    <property type="entry name" value="ARM-type_fold"/>
</dbReference>
<dbReference type="Pfam" id="PF24139">
    <property type="entry name" value="TPR_TNPO3_IPO13_4th"/>
    <property type="match status" value="1"/>
</dbReference>
<dbReference type="InterPro" id="IPR011989">
    <property type="entry name" value="ARM-like"/>
</dbReference>
<protein>
    <recommendedName>
        <fullName evidence="7">Importin N-terminal domain-containing protein</fullName>
    </recommendedName>
</protein>
<comment type="similarity">
    <text evidence="2">Belongs to the importin beta family.</text>
</comment>
<keyword evidence="3" id="KW-0813">Transport</keyword>
<evidence type="ECO:0008006" key="7">
    <source>
        <dbReference type="Google" id="ProtNLM"/>
    </source>
</evidence>
<dbReference type="GO" id="GO:0005634">
    <property type="term" value="C:nucleus"/>
    <property type="evidence" value="ECO:0007669"/>
    <property type="project" value="UniProtKB-SubCell"/>
</dbReference>
<dbReference type="PANTHER" id="PTHR12363:SF33">
    <property type="entry name" value="IMPORTIN-13"/>
    <property type="match status" value="1"/>
</dbReference>
<evidence type="ECO:0000313" key="6">
    <source>
        <dbReference type="Proteomes" id="UP000187209"/>
    </source>
</evidence>
<dbReference type="InterPro" id="IPR051345">
    <property type="entry name" value="Importin_beta-like_NTR"/>
</dbReference>
<evidence type="ECO:0000313" key="5">
    <source>
        <dbReference type="EMBL" id="OMJ84902.1"/>
    </source>
</evidence>
<reference evidence="5 6" key="1">
    <citation type="submission" date="2016-11" db="EMBL/GenBank/DDBJ databases">
        <title>The macronuclear genome of Stentor coeruleus: a giant cell with tiny introns.</title>
        <authorList>
            <person name="Slabodnick M."/>
            <person name="Ruby J.G."/>
            <person name="Reiff S.B."/>
            <person name="Swart E.C."/>
            <person name="Gosai S."/>
            <person name="Prabakaran S."/>
            <person name="Witkowska E."/>
            <person name="Larue G.E."/>
            <person name="Fisher S."/>
            <person name="Freeman R.M."/>
            <person name="Gunawardena J."/>
            <person name="Chu W."/>
            <person name="Stover N.A."/>
            <person name="Gregory B.D."/>
            <person name="Nowacki M."/>
            <person name="Derisi J."/>
            <person name="Roy S.W."/>
            <person name="Marshall W.F."/>
            <person name="Sood P."/>
        </authorList>
    </citation>
    <scope>NUCLEOTIDE SEQUENCE [LARGE SCALE GENOMIC DNA]</scope>
    <source>
        <strain evidence="5">WM001</strain>
    </source>
</reference>
<comment type="caution">
    <text evidence="5">The sequence shown here is derived from an EMBL/GenBank/DDBJ whole genome shotgun (WGS) entry which is preliminary data.</text>
</comment>
<dbReference type="GO" id="GO:0006606">
    <property type="term" value="P:protein import into nucleus"/>
    <property type="evidence" value="ECO:0007669"/>
    <property type="project" value="TreeGrafter"/>
</dbReference>
<evidence type="ECO:0000256" key="4">
    <source>
        <dbReference type="ARBA" id="ARBA00023242"/>
    </source>
</evidence>
<dbReference type="EMBL" id="MPUH01000254">
    <property type="protein sequence ID" value="OMJ84902.1"/>
    <property type="molecule type" value="Genomic_DNA"/>
</dbReference>
<dbReference type="Gene3D" id="1.25.10.10">
    <property type="entry name" value="Leucine-rich Repeat Variant"/>
    <property type="match status" value="1"/>
</dbReference>
<keyword evidence="4" id="KW-0539">Nucleus</keyword>
<dbReference type="Proteomes" id="UP000187209">
    <property type="component" value="Unassembled WGS sequence"/>
</dbReference>
<sequence>MEEFTAENVLQAVHSMYTTQPQNIKNIDTWLKKYQKSSVAWTLVGSIFTITNQPEYVYIFNAQTLKTKLMYDFEEIKGVDFLAFKNNILNLCLQFAECEKVMRQLAQCIGILGIHLVENWGDSMLREISMAFSAKVPLLLEVLRSIAEELNDQSIVVDTDKSNLLRTILEKQAPEIIKFLETCSDSHSILVLEVFLAWMQFGLDAEVAAILPQSKLLLLCFQAIKIPEKFETACGVLCEIINLTGDYEKYSETVKVLVGFLIELKETARQSISDDSLAEGYIKLYTSLGNVHLNKILQEQSTEILEFLADLFITKSNDGIYLLSQFWHRFCRVFKRKEQQEKESLNNLCVYLMQKMLPICIKQFQITPEELTKGLEKETEEIRYNVSVVLSDISDILSIQSVLLLLSNHLTNLIQNQSASEYDKYSQLEAVAYSIITIAENSEHETNNNELFKVFCGLCQQVWPVNQLNSTICSIFSAFNTKLEPECLKVVINYLVNCLKSNCTPKIVATAVKNICLHNVEELVNYIPAIMAIHDLSIVAPELAHELLLEGIASVVWRTPAELRYIYTLCSTYTTNLLDAKSEQALLFACDKIALIFKNSVDQDIDIMIVYGLFKEIWPQLQMLVAKFESNDNAVEDICRIVKHAMKKLQIAFGEFLEDFIRIISSQFLKYHHSSYLYMAEQLVKIFASSNLYENIMIELFNTLSNSTLTILNSSQSLQENPELTEDFFGMAIRYLNHCSNLTLITPNFEKILILGKVGIGLQHSEAAKCLYGFLDVTFDYCNSDSHHYNHYAGEHLLMHYKDILFNLISAIVGVVSGRIYDYIEELSYKILMIEKGVEWLQLALNQVPHDCLTETEKVKFVQQLQTNKNIHTWLDKLHKRSKRRAMRLR</sequence>
<dbReference type="SUPFAM" id="SSF48371">
    <property type="entry name" value="ARM repeat"/>
    <property type="match status" value="1"/>
</dbReference>
<keyword evidence="6" id="KW-1185">Reference proteome</keyword>
<accession>A0A1R2C7A8</accession>
<proteinExistence type="inferred from homology"/>